<dbReference type="InterPro" id="IPR045210">
    <property type="entry name" value="RING-Ubox_PUB"/>
</dbReference>
<dbReference type="EC" id="2.3.2.27" evidence="5"/>
<dbReference type="AlphaFoldDB" id="A0AAD8IPF8"/>
<organism evidence="7 8">
    <name type="scientific">Heracleum sosnowskyi</name>
    <dbReference type="NCBI Taxonomy" id="360622"/>
    <lineage>
        <taxon>Eukaryota</taxon>
        <taxon>Viridiplantae</taxon>
        <taxon>Streptophyta</taxon>
        <taxon>Embryophyta</taxon>
        <taxon>Tracheophyta</taxon>
        <taxon>Spermatophyta</taxon>
        <taxon>Magnoliopsida</taxon>
        <taxon>eudicotyledons</taxon>
        <taxon>Gunneridae</taxon>
        <taxon>Pentapetalae</taxon>
        <taxon>asterids</taxon>
        <taxon>campanulids</taxon>
        <taxon>Apiales</taxon>
        <taxon>Apiaceae</taxon>
        <taxon>Apioideae</taxon>
        <taxon>apioid superclade</taxon>
        <taxon>Tordylieae</taxon>
        <taxon>Tordyliinae</taxon>
        <taxon>Heracleum</taxon>
    </lineage>
</organism>
<evidence type="ECO:0000313" key="7">
    <source>
        <dbReference type="EMBL" id="KAK1389709.1"/>
    </source>
</evidence>
<reference evidence="7" key="2">
    <citation type="submission" date="2023-05" db="EMBL/GenBank/DDBJ databases">
        <authorList>
            <person name="Schelkunov M.I."/>
        </authorList>
    </citation>
    <scope>NUCLEOTIDE SEQUENCE</scope>
    <source>
        <strain evidence="7">Hsosn_3</strain>
        <tissue evidence="7">Leaf</tissue>
    </source>
</reference>
<keyword evidence="8" id="KW-1185">Reference proteome</keyword>
<dbReference type="GO" id="GO:0061630">
    <property type="term" value="F:ubiquitin protein ligase activity"/>
    <property type="evidence" value="ECO:0007669"/>
    <property type="project" value="UniProtKB-UniRule"/>
</dbReference>
<accession>A0AAD8IPF8</accession>
<keyword evidence="3 5" id="KW-0808">Transferase</keyword>
<comment type="function">
    <text evidence="5">Functions as an E3 ubiquitin ligase.</text>
</comment>
<dbReference type="InterPro" id="IPR003613">
    <property type="entry name" value="Ubox_domain"/>
</dbReference>
<name>A0AAD8IPF8_9APIA</name>
<comment type="pathway">
    <text evidence="2 5">Protein modification; protein ubiquitination.</text>
</comment>
<evidence type="ECO:0000313" key="8">
    <source>
        <dbReference type="Proteomes" id="UP001237642"/>
    </source>
</evidence>
<evidence type="ECO:0000256" key="1">
    <source>
        <dbReference type="ARBA" id="ARBA00000900"/>
    </source>
</evidence>
<protein>
    <recommendedName>
        <fullName evidence="5 6">U-box domain-containing protein</fullName>
        <ecNumber evidence="5">2.3.2.27</ecNumber>
    </recommendedName>
    <alternativeName>
        <fullName evidence="5">RING-type E3 ubiquitin transferase PUB</fullName>
    </alternativeName>
</protein>
<proteinExistence type="predicted"/>
<evidence type="ECO:0000259" key="6">
    <source>
        <dbReference type="PROSITE" id="PS51698"/>
    </source>
</evidence>
<dbReference type="InterPro" id="IPR058678">
    <property type="entry name" value="ARM_PUB"/>
</dbReference>
<dbReference type="Gene3D" id="3.30.40.10">
    <property type="entry name" value="Zinc/RING finger domain, C3HC4 (zinc finger)"/>
    <property type="match status" value="1"/>
</dbReference>
<dbReference type="InterPro" id="IPR013083">
    <property type="entry name" value="Znf_RING/FYVE/PHD"/>
</dbReference>
<gene>
    <name evidence="7" type="ORF">POM88_017887</name>
</gene>
<evidence type="ECO:0000256" key="4">
    <source>
        <dbReference type="ARBA" id="ARBA00022786"/>
    </source>
</evidence>
<dbReference type="Gene3D" id="1.25.10.10">
    <property type="entry name" value="Leucine-rich Repeat Variant"/>
    <property type="match status" value="1"/>
</dbReference>
<keyword evidence="4 5" id="KW-0833">Ubl conjugation pathway</keyword>
<evidence type="ECO:0000256" key="3">
    <source>
        <dbReference type="ARBA" id="ARBA00022679"/>
    </source>
</evidence>
<feature type="domain" description="U-box" evidence="6">
    <location>
        <begin position="5"/>
        <end position="81"/>
    </location>
</feature>
<dbReference type="Pfam" id="PF25598">
    <property type="entry name" value="ARM_PUB"/>
    <property type="match status" value="1"/>
</dbReference>
<reference evidence="7" key="1">
    <citation type="submission" date="2023-02" db="EMBL/GenBank/DDBJ databases">
        <title>Genome of toxic invasive species Heracleum sosnowskyi carries increased number of genes despite the absence of recent whole-genome duplications.</title>
        <authorList>
            <person name="Schelkunov M."/>
            <person name="Shtratnikova V."/>
            <person name="Makarenko M."/>
            <person name="Klepikova A."/>
            <person name="Omelchenko D."/>
            <person name="Novikova G."/>
            <person name="Obukhova E."/>
            <person name="Bogdanov V."/>
            <person name="Penin A."/>
            <person name="Logacheva M."/>
        </authorList>
    </citation>
    <scope>NUCLEOTIDE SEQUENCE</scope>
    <source>
        <strain evidence="7">Hsosn_3</strain>
        <tissue evidence="7">Leaf</tissue>
    </source>
</reference>
<dbReference type="PANTHER" id="PTHR22849">
    <property type="entry name" value="WDSAM1 PROTEIN"/>
    <property type="match status" value="1"/>
</dbReference>
<dbReference type="Proteomes" id="UP001237642">
    <property type="component" value="Unassembled WGS sequence"/>
</dbReference>
<dbReference type="InterPro" id="IPR011989">
    <property type="entry name" value="ARM-like"/>
</dbReference>
<evidence type="ECO:0000256" key="5">
    <source>
        <dbReference type="RuleBase" id="RU369093"/>
    </source>
</evidence>
<dbReference type="SUPFAM" id="SSF57850">
    <property type="entry name" value="RING/U-box"/>
    <property type="match status" value="1"/>
</dbReference>
<dbReference type="InterPro" id="IPR016024">
    <property type="entry name" value="ARM-type_fold"/>
</dbReference>
<dbReference type="InterPro" id="IPR045185">
    <property type="entry name" value="PUB22/23/24-like"/>
</dbReference>
<dbReference type="EMBL" id="JAUIZM010000004">
    <property type="protein sequence ID" value="KAK1389709.1"/>
    <property type="molecule type" value="Genomic_DNA"/>
</dbReference>
<dbReference type="GO" id="GO:0016567">
    <property type="term" value="P:protein ubiquitination"/>
    <property type="evidence" value="ECO:0007669"/>
    <property type="project" value="UniProtKB-UniRule"/>
</dbReference>
<comment type="caution">
    <text evidence="7">The sequence shown here is derived from an EMBL/GenBank/DDBJ whole genome shotgun (WGS) entry which is preliminary data.</text>
</comment>
<evidence type="ECO:0000256" key="2">
    <source>
        <dbReference type="ARBA" id="ARBA00004906"/>
    </source>
</evidence>
<dbReference type="PROSITE" id="PS51698">
    <property type="entry name" value="U_BOX"/>
    <property type="match status" value="1"/>
</dbReference>
<dbReference type="SUPFAM" id="SSF48371">
    <property type="entry name" value="ARM repeat"/>
    <property type="match status" value="1"/>
</dbReference>
<sequence>MEEVEVPEFFICPISLQIMKEPVIAITGITYDRSTIEKWLNQQTEAICPVSKQPLPRDSILTPNHILSKLIQTWHTTSKPIDPHPVLDPNHFAISKPYITSLLANLSNPNLQLQTLINLEVIAAIAKENYIYGQILVEAGVPKAMISPSKTREFILFAKTDEIIGSLIWALGCRSCDHTTTKAMKNYAMILLMIFVENTSSNVQESLKPDFFKTIVNAISKGSLMTTHGTRAALHLMLGACTVGKNRIKMVEVGAVFAIIELELAGLVPEKRTSELSMQILFNLCCSADGRAELLSHAAGIAVVTKRIMRVSQASDEAAVSIISLISKFSGTDWVVNEMLRVGTVSRLCMVLQSNCDSGLKEKAMEILRRHTHVWKDSPCADHLLLTMYTK</sequence>
<dbReference type="PANTHER" id="PTHR22849:SF24">
    <property type="entry name" value="E3 UBIQUITIN-PROTEIN LIGASE PUB24"/>
    <property type="match status" value="1"/>
</dbReference>
<comment type="catalytic activity">
    <reaction evidence="1 5">
        <text>S-ubiquitinyl-[E2 ubiquitin-conjugating enzyme]-L-cysteine + [acceptor protein]-L-lysine = [E2 ubiquitin-conjugating enzyme]-L-cysteine + N(6)-ubiquitinyl-[acceptor protein]-L-lysine.</text>
        <dbReference type="EC" id="2.3.2.27"/>
    </reaction>
</comment>
<dbReference type="SMART" id="SM00504">
    <property type="entry name" value="Ubox"/>
    <property type="match status" value="1"/>
</dbReference>
<dbReference type="Pfam" id="PF04564">
    <property type="entry name" value="U-box"/>
    <property type="match status" value="1"/>
</dbReference>
<dbReference type="CDD" id="cd16664">
    <property type="entry name" value="RING-Ubox_PUB"/>
    <property type="match status" value="1"/>
</dbReference>